<dbReference type="HOGENOM" id="CLU_3201902_0_0_6"/>
<evidence type="ECO:0000313" key="2">
    <source>
        <dbReference type="Proteomes" id="UP000009145"/>
    </source>
</evidence>
<sequence length="45" mass="5021">MILRLFEPICTGTFAAQTGCPGGYCCSVKRKKPVKTGFFDAWYVE</sequence>
<dbReference type="STRING" id="754477.Q7C_407"/>
<gene>
    <name evidence="1" type="ordered locus">Q7C_407</name>
</gene>
<protein>
    <submittedName>
        <fullName evidence="1">Uncharacterized protein</fullName>
    </submittedName>
</protein>
<dbReference type="KEGG" id="mec:Q7C_407"/>
<evidence type="ECO:0000313" key="1">
    <source>
        <dbReference type="EMBL" id="AFJ01582.1"/>
    </source>
</evidence>
<proteinExistence type="predicted"/>
<keyword evidence="2" id="KW-1185">Reference proteome</keyword>
<dbReference type="AlphaFoldDB" id="I1YF89"/>
<accession>I1YF89</accession>
<dbReference type="EMBL" id="CP003380">
    <property type="protein sequence ID" value="AFJ01582.1"/>
    <property type="molecule type" value="Genomic_DNA"/>
</dbReference>
<dbReference type="PATRIC" id="fig|754477.3.peg.402"/>
<name>I1YF89_METFJ</name>
<reference evidence="1 2" key="1">
    <citation type="journal article" date="2012" name="J. Bacteriol.">
        <title>Complete genome sequences of Methylophaga sp. strain JAM1 and Methylophaga sp. strain JAM7.</title>
        <authorList>
            <person name="Villeneuve C."/>
            <person name="Martineau C."/>
            <person name="Mauffrey F."/>
            <person name="Villemur R."/>
        </authorList>
    </citation>
    <scope>NUCLEOTIDE SEQUENCE [LARGE SCALE GENOMIC DNA]</scope>
    <source>
        <strain evidence="1 2">JAM7</strain>
    </source>
</reference>
<dbReference type="Proteomes" id="UP000009145">
    <property type="component" value="Chromosome"/>
</dbReference>
<organism evidence="1 2">
    <name type="scientific">Methylophaga frappieri (strain ATCC BAA-2434 / DSM 25690 / JAM7)</name>
    <dbReference type="NCBI Taxonomy" id="754477"/>
    <lineage>
        <taxon>Bacteria</taxon>
        <taxon>Pseudomonadati</taxon>
        <taxon>Pseudomonadota</taxon>
        <taxon>Gammaproteobacteria</taxon>
        <taxon>Thiotrichales</taxon>
        <taxon>Piscirickettsiaceae</taxon>
        <taxon>Methylophaga</taxon>
    </lineage>
</organism>